<dbReference type="InterPro" id="IPR045881">
    <property type="entry name" value="MNM1-like"/>
</dbReference>
<protein>
    <submittedName>
        <fullName evidence="2">Uncharacterized protein</fullName>
    </submittedName>
</protein>
<dbReference type="PANTHER" id="PTHR34682:SF3">
    <property type="entry name" value="AT HOOK MOTIF-CONTAINING PROTEIN"/>
    <property type="match status" value="1"/>
</dbReference>
<feature type="compositionally biased region" description="Polar residues" evidence="1">
    <location>
        <begin position="120"/>
        <end position="130"/>
    </location>
</feature>
<reference evidence="2 3" key="1">
    <citation type="journal article" date="2024" name="G3 (Bethesda)">
        <title>Genome assembly of Hibiscus sabdariffa L. provides insights into metabolisms of medicinal natural products.</title>
        <authorList>
            <person name="Kim T."/>
        </authorList>
    </citation>
    <scope>NUCLEOTIDE SEQUENCE [LARGE SCALE GENOMIC DNA]</scope>
    <source>
        <strain evidence="2">TK-2024</strain>
        <tissue evidence="2">Old leaves</tissue>
    </source>
</reference>
<evidence type="ECO:0000313" key="3">
    <source>
        <dbReference type="Proteomes" id="UP001396334"/>
    </source>
</evidence>
<feature type="compositionally biased region" description="Basic and acidic residues" evidence="1">
    <location>
        <begin position="345"/>
        <end position="363"/>
    </location>
</feature>
<evidence type="ECO:0000256" key="1">
    <source>
        <dbReference type="SAM" id="MobiDB-lite"/>
    </source>
</evidence>
<accession>A0ABR2RNJ3</accession>
<feature type="region of interest" description="Disordered" evidence="1">
    <location>
        <begin position="338"/>
        <end position="377"/>
    </location>
</feature>
<organism evidence="2 3">
    <name type="scientific">Hibiscus sabdariffa</name>
    <name type="common">roselle</name>
    <dbReference type="NCBI Taxonomy" id="183260"/>
    <lineage>
        <taxon>Eukaryota</taxon>
        <taxon>Viridiplantae</taxon>
        <taxon>Streptophyta</taxon>
        <taxon>Embryophyta</taxon>
        <taxon>Tracheophyta</taxon>
        <taxon>Spermatophyta</taxon>
        <taxon>Magnoliopsida</taxon>
        <taxon>eudicotyledons</taxon>
        <taxon>Gunneridae</taxon>
        <taxon>Pentapetalae</taxon>
        <taxon>rosids</taxon>
        <taxon>malvids</taxon>
        <taxon>Malvales</taxon>
        <taxon>Malvaceae</taxon>
        <taxon>Malvoideae</taxon>
        <taxon>Hibiscus</taxon>
    </lineage>
</organism>
<evidence type="ECO:0000313" key="2">
    <source>
        <dbReference type="EMBL" id="KAK9014417.1"/>
    </source>
</evidence>
<keyword evidence="3" id="KW-1185">Reference proteome</keyword>
<dbReference type="PANTHER" id="PTHR34682">
    <property type="entry name" value="AT HOOK MOTIF-CONTAINING PROTEIN"/>
    <property type="match status" value="1"/>
</dbReference>
<dbReference type="EMBL" id="JBBPBN010000021">
    <property type="protein sequence ID" value="KAK9014417.1"/>
    <property type="molecule type" value="Genomic_DNA"/>
</dbReference>
<sequence length="499" mass="53654">MTPQLTESSISGDAQPDFMRILLHCLKRAHSVYNYCMHESQRGTRVLTSEGRLQTASEGRGCFGDGKNVLRGTEFLMFIAFVLFRNELMSCQNQGASLSSSADQPAKLKRGRPCKDESVQGGNTRATPESGNVKRNKQSAWIGEPASADLLGQMVSGVVERSFDAGYLLNVKVRDTNVHLRGVVFLPGLFAPVTGANDVAPHAKMHKRNDIPIPFVNVQGHLHVASPSPGKSEKPNEKKDGTCNVSDQGVHTTLQPGASVARNLPINESVLSLGQRVMQEQIFDSGSHNEKAVGQHPSSQRFEGLNVNVEAPKASEPVSAKVATSLSAPGTINLKPQTEHQALSSDHKPQESVDDVKSLDVDNNRTPGISEPEPQSTACYTGINIFDKQASPRQDINISQDTHFELAPEILNGANPFHKDGLSATDDITTTATAPFSASLTSLPVMIFGAETIPLELESAAEESILPTIVVPEVNSSLMTDDAYSVQSNAKDVIPPPHS</sequence>
<comment type="caution">
    <text evidence="2">The sequence shown here is derived from an EMBL/GenBank/DDBJ whole genome shotgun (WGS) entry which is preliminary data.</text>
</comment>
<name>A0ABR2RNJ3_9ROSI</name>
<feature type="region of interest" description="Disordered" evidence="1">
    <location>
        <begin position="96"/>
        <end position="139"/>
    </location>
</feature>
<dbReference type="Proteomes" id="UP001396334">
    <property type="component" value="Unassembled WGS sequence"/>
</dbReference>
<gene>
    <name evidence="2" type="ORF">V6N11_005575</name>
</gene>
<proteinExistence type="predicted"/>